<dbReference type="EMBL" id="KX008963">
    <property type="protein sequence ID" value="AOM63341.1"/>
    <property type="molecule type" value="Genomic_DNA"/>
</dbReference>
<dbReference type="KEGG" id="vg:37618391"/>
<dbReference type="RefSeq" id="YP_009507407.1">
    <property type="nucleotide sequence ID" value="NC_038553.1"/>
</dbReference>
<evidence type="ECO:0000313" key="2">
    <source>
        <dbReference type="Proteomes" id="UP000232488"/>
    </source>
</evidence>
<reference evidence="1 2" key="1">
    <citation type="submission" date="2016-03" db="EMBL/GenBank/DDBJ databases">
        <title>Genome sequences of a Phycodnavirus, Heterosigma akashiwo virus strain 53.</title>
        <authorList>
            <person name="Ueki S."/>
            <person name="Ogura Y."/>
            <person name="Hayashi T."/>
        </authorList>
    </citation>
    <scope>NUCLEOTIDE SEQUENCE [LARGE SCALE GENOMIC DNA]</scope>
    <source>
        <strain evidence="1">HaV53</strain>
    </source>
</reference>
<protein>
    <submittedName>
        <fullName evidence="1">Uncharacterized protein</fullName>
    </submittedName>
</protein>
<proteinExistence type="predicted"/>
<gene>
    <name evidence="1" type="primary">HaV53_ORF10</name>
</gene>
<evidence type="ECO:0000313" key="1">
    <source>
        <dbReference type="EMBL" id="AOM63341.1"/>
    </source>
</evidence>
<accession>A0A1C9C4X8</accession>
<dbReference type="Proteomes" id="UP000232488">
    <property type="component" value="Segment"/>
</dbReference>
<name>A0A1C9C4X8_HAV01</name>
<organismHost>
    <name type="scientific">Heterosigma akashiwo</name>
    <name type="common">Chromophytic alga</name>
    <name type="synonym">Heterosigma carterae</name>
    <dbReference type="NCBI Taxonomy" id="2829"/>
</organismHost>
<dbReference type="GeneID" id="37618391"/>
<organism evidence="1 2">
    <name type="scientific">Heterosigma akashiwo virus 01</name>
    <name type="common">HaV01</name>
    <dbReference type="NCBI Taxonomy" id="97195"/>
    <lineage>
        <taxon>Viruses</taxon>
        <taxon>Varidnaviria</taxon>
        <taxon>Bamfordvirae</taxon>
        <taxon>Nucleocytoviricota</taxon>
        <taxon>Megaviricetes</taxon>
        <taxon>Algavirales</taxon>
        <taxon>Phycodnaviridae</taxon>
        <taxon>Raphidovirus</taxon>
        <taxon>Raphidovirus japonicum</taxon>
    </lineage>
</organism>
<keyword evidence="2" id="KW-1185">Reference proteome</keyword>
<sequence length="186" mass="21797">MNKAKNSSAISLVFNSVHANKVIVKKQDGITKDHIVYKAIFNEVLYVLKTAIFPIIREIMRKDNQIDDLLSREFYSERILQCYMRCKTSMEIRLKNSPKHRWNASMLRNQNLFKKISFVFTGENIDVENTKRMNYKQLLVISQLCRLNIEPNTKNTKATLINLINECAIKHMSNGEIAYMVKFFVK</sequence>